<dbReference type="AlphaFoldDB" id="A0A0N7MBB8"/>
<gene>
    <name evidence="2" type="ORF">TA5114_00757</name>
</gene>
<dbReference type="STRING" id="1715691.TA5113_02405"/>
<dbReference type="Pfam" id="PF10067">
    <property type="entry name" value="DUF2306"/>
    <property type="match status" value="1"/>
</dbReference>
<organism evidence="2 3">
    <name type="scientific">Cognatishimia activa</name>
    <dbReference type="NCBI Taxonomy" id="1715691"/>
    <lineage>
        <taxon>Bacteria</taxon>
        <taxon>Pseudomonadati</taxon>
        <taxon>Pseudomonadota</taxon>
        <taxon>Alphaproteobacteria</taxon>
        <taxon>Rhodobacterales</taxon>
        <taxon>Paracoccaceae</taxon>
        <taxon>Cognatishimia</taxon>
    </lineage>
</organism>
<feature type="transmembrane region" description="Helical" evidence="1">
    <location>
        <begin position="18"/>
        <end position="37"/>
    </location>
</feature>
<dbReference type="EMBL" id="CYUE01000006">
    <property type="protein sequence ID" value="CUK24968.1"/>
    <property type="molecule type" value="Genomic_DNA"/>
</dbReference>
<dbReference type="InterPro" id="IPR018750">
    <property type="entry name" value="DUF2306_membrane"/>
</dbReference>
<proteinExistence type="predicted"/>
<feature type="transmembrane region" description="Helical" evidence="1">
    <location>
        <begin position="49"/>
        <end position="69"/>
    </location>
</feature>
<accession>A0A0N7MBB8</accession>
<evidence type="ECO:0000313" key="2">
    <source>
        <dbReference type="EMBL" id="CUK24968.1"/>
    </source>
</evidence>
<keyword evidence="1" id="KW-0472">Membrane</keyword>
<keyword evidence="1" id="KW-1133">Transmembrane helix</keyword>
<evidence type="ECO:0000313" key="3">
    <source>
        <dbReference type="Proteomes" id="UP000051184"/>
    </source>
</evidence>
<protein>
    <recommendedName>
        <fullName evidence="4">DUF2306 domain-containing protein</fullName>
    </recommendedName>
</protein>
<dbReference type="Proteomes" id="UP000051184">
    <property type="component" value="Unassembled WGS sequence"/>
</dbReference>
<keyword evidence="3" id="KW-1185">Reference proteome</keyword>
<feature type="transmembrane region" description="Helical" evidence="1">
    <location>
        <begin position="139"/>
        <end position="158"/>
    </location>
</feature>
<keyword evidence="1" id="KW-0812">Transmembrane</keyword>
<feature type="transmembrane region" description="Helical" evidence="1">
    <location>
        <begin position="108"/>
        <end position="127"/>
    </location>
</feature>
<evidence type="ECO:0000256" key="1">
    <source>
        <dbReference type="SAM" id="Phobius"/>
    </source>
</evidence>
<evidence type="ECO:0008006" key="4">
    <source>
        <dbReference type="Google" id="ProtNLM"/>
    </source>
</evidence>
<reference evidence="3" key="1">
    <citation type="submission" date="2015-09" db="EMBL/GenBank/DDBJ databases">
        <authorList>
            <person name="Rodrigo-Torres Lidia"/>
            <person name="Arahal R.David."/>
        </authorList>
    </citation>
    <scope>NUCLEOTIDE SEQUENCE [LARGE SCALE GENOMIC DNA]</scope>
    <source>
        <strain evidence="3">CECT 5114</strain>
    </source>
</reference>
<sequence length="182" mass="20263">MPAPFTAFETLSQMEPNIAFHAATATLAFCLTPFVLWRRKRDHLHKKLGYIWVTAMALTALSAFTISNIGGVGRFSLLHGLAVLTLWTLVVAIRMAIKGDIKGHQAALRNLATFGLGLPMVLTFLPHRTFQKAFSAESPWAGLVVMSVIYIAVIVWRTKRRKRYSARSVLAPRRVNGADLFQ</sequence>
<feature type="transmembrane region" description="Helical" evidence="1">
    <location>
        <begin position="75"/>
        <end position="96"/>
    </location>
</feature>
<name>A0A0N7MBB8_9RHOB</name>
<dbReference type="RefSeq" id="WP_058313985.1">
    <property type="nucleotide sequence ID" value="NZ_CYTO01000024.1"/>
</dbReference>